<evidence type="ECO:0000313" key="2">
    <source>
        <dbReference type="EMBL" id="RRT84164.1"/>
    </source>
</evidence>
<proteinExistence type="predicted"/>
<dbReference type="Proteomes" id="UP000287651">
    <property type="component" value="Unassembled WGS sequence"/>
</dbReference>
<sequence>MTLSKSPFVAGGSLSSKGTSASIGMLSSPGGLCRGPPRPPTAGTSLESTLERHWSSRTSPAQLGSLQRLLGLPSLRSSGIQVIPQALELGLQNLDPSMSLRLSTLGLYSLGSLIGLGLGSRYSDQVDLDLELSDISPKLVNYLGELINDPLGVMHPIDKPHGKMVVLQGYNVSNRAKRI</sequence>
<accession>A0A427B6R9</accession>
<comment type="caution">
    <text evidence="2">The sequence shown here is derived from an EMBL/GenBank/DDBJ whole genome shotgun (WGS) entry which is preliminary data.</text>
</comment>
<feature type="compositionally biased region" description="Low complexity" evidence="1">
    <location>
        <begin position="26"/>
        <end position="35"/>
    </location>
</feature>
<gene>
    <name evidence="2" type="ORF">B296_00004035</name>
</gene>
<feature type="compositionally biased region" description="Polar residues" evidence="1">
    <location>
        <begin position="13"/>
        <end position="22"/>
    </location>
</feature>
<organism evidence="2 3">
    <name type="scientific">Ensete ventricosum</name>
    <name type="common">Abyssinian banana</name>
    <name type="synonym">Musa ensete</name>
    <dbReference type="NCBI Taxonomy" id="4639"/>
    <lineage>
        <taxon>Eukaryota</taxon>
        <taxon>Viridiplantae</taxon>
        <taxon>Streptophyta</taxon>
        <taxon>Embryophyta</taxon>
        <taxon>Tracheophyta</taxon>
        <taxon>Spermatophyta</taxon>
        <taxon>Magnoliopsida</taxon>
        <taxon>Liliopsida</taxon>
        <taxon>Zingiberales</taxon>
        <taxon>Musaceae</taxon>
        <taxon>Ensete</taxon>
    </lineage>
</organism>
<evidence type="ECO:0000313" key="3">
    <source>
        <dbReference type="Proteomes" id="UP000287651"/>
    </source>
</evidence>
<feature type="region of interest" description="Disordered" evidence="1">
    <location>
        <begin position="1"/>
        <end position="45"/>
    </location>
</feature>
<evidence type="ECO:0000256" key="1">
    <source>
        <dbReference type="SAM" id="MobiDB-lite"/>
    </source>
</evidence>
<name>A0A427B6R9_ENSVE</name>
<dbReference type="EMBL" id="AMZH03000358">
    <property type="protein sequence ID" value="RRT84164.1"/>
    <property type="molecule type" value="Genomic_DNA"/>
</dbReference>
<protein>
    <submittedName>
        <fullName evidence="2">Uncharacterized protein</fullName>
    </submittedName>
</protein>
<dbReference type="AlphaFoldDB" id="A0A427B6R9"/>
<reference evidence="2 3" key="1">
    <citation type="journal article" date="2014" name="Agronomy (Basel)">
        <title>A Draft Genome Sequence for Ensete ventricosum, the Drought-Tolerant Tree Against Hunger.</title>
        <authorList>
            <person name="Harrison J."/>
            <person name="Moore K.A."/>
            <person name="Paszkiewicz K."/>
            <person name="Jones T."/>
            <person name="Grant M."/>
            <person name="Ambacheew D."/>
            <person name="Muzemil S."/>
            <person name="Studholme D.J."/>
        </authorList>
    </citation>
    <scope>NUCLEOTIDE SEQUENCE [LARGE SCALE GENOMIC DNA]</scope>
</reference>